<evidence type="ECO:0000313" key="2">
    <source>
        <dbReference type="Proteomes" id="UP000036166"/>
    </source>
</evidence>
<sequence length="112" mass="12161">KSGASVGSDIEVLAMGLDGIYNLFGARPTIHTGSIYMNAVPFQPGEDSFQCTLLTEPDIRVAIPIFNADNMVTYNGHSRAVSCELLVCTFGIILLRFNELVVKIQIVTLLLT</sequence>
<dbReference type="Proteomes" id="UP000036166">
    <property type="component" value="Unassembled WGS sequence"/>
</dbReference>
<dbReference type="EMBL" id="LFJV01000229">
    <property type="protein sequence ID" value="KMM30542.1"/>
    <property type="molecule type" value="Genomic_DNA"/>
</dbReference>
<accession>A0A0J6F6U9</accession>
<gene>
    <name evidence="1" type="ORF">ACM15_27420</name>
</gene>
<name>A0A0J6F6U9_9BACT</name>
<organism evidence="1 2">
    <name type="scientific">Parabacteroides goldsteinii</name>
    <dbReference type="NCBI Taxonomy" id="328812"/>
    <lineage>
        <taxon>Bacteria</taxon>
        <taxon>Pseudomonadati</taxon>
        <taxon>Bacteroidota</taxon>
        <taxon>Bacteroidia</taxon>
        <taxon>Bacteroidales</taxon>
        <taxon>Tannerellaceae</taxon>
        <taxon>Parabacteroides</taxon>
    </lineage>
</organism>
<reference evidence="1 2" key="1">
    <citation type="submission" date="2015-06" db="EMBL/GenBank/DDBJ databases">
        <title>Draft Genome Sequence of Parabacteroides goldsteinii with Putative Novel Metallo-Beta-Lactamases Isolated from a Blood Culture from a Human Patient.</title>
        <authorList>
            <person name="Krogh T.J."/>
            <person name="Agergaard C.N."/>
            <person name="Moller-Jensen J."/>
            <person name="Justesen U.S."/>
        </authorList>
    </citation>
    <scope>NUCLEOTIDE SEQUENCE [LARGE SCALE GENOMIC DNA]</scope>
    <source>
        <strain evidence="1 2">910340</strain>
    </source>
</reference>
<dbReference type="AlphaFoldDB" id="A0A0J6F6U9"/>
<feature type="non-terminal residue" evidence="1">
    <location>
        <position position="1"/>
    </location>
</feature>
<evidence type="ECO:0000313" key="1">
    <source>
        <dbReference type="EMBL" id="KMM30542.1"/>
    </source>
</evidence>
<comment type="caution">
    <text evidence="1">The sequence shown here is derived from an EMBL/GenBank/DDBJ whole genome shotgun (WGS) entry which is preliminary data.</text>
</comment>
<protein>
    <submittedName>
        <fullName evidence="1">Uncharacterized protein</fullName>
    </submittedName>
</protein>
<proteinExistence type="predicted"/>